<dbReference type="SUPFAM" id="SSF48371">
    <property type="entry name" value="ARM repeat"/>
    <property type="match status" value="1"/>
</dbReference>
<evidence type="ECO:0000313" key="2">
    <source>
        <dbReference type="Proteomes" id="UP000038009"/>
    </source>
</evidence>
<name>A0A0N1I500_LEPSE</name>
<dbReference type="InterPro" id="IPR016024">
    <property type="entry name" value="ARM-type_fold"/>
</dbReference>
<reference evidence="1 2" key="1">
    <citation type="journal article" date="2015" name="PLoS Pathog.">
        <title>Leptomonas seymouri: Adaptations to the Dixenous Life Cycle Analyzed by Genome Sequencing, Transcriptome Profiling and Co-infection with Leishmania donovani.</title>
        <authorList>
            <person name="Kraeva N."/>
            <person name="Butenko A."/>
            <person name="Hlavacova J."/>
            <person name="Kostygov A."/>
            <person name="Myskova J."/>
            <person name="Grybchuk D."/>
            <person name="Lestinova T."/>
            <person name="Votypka J."/>
            <person name="Volf P."/>
            <person name="Opperdoes F."/>
            <person name="Flegontov P."/>
            <person name="Lukes J."/>
            <person name="Yurchenko V."/>
        </authorList>
    </citation>
    <scope>NUCLEOTIDE SEQUENCE [LARGE SCALE GENOMIC DNA]</scope>
    <source>
        <strain evidence="1 2">ATCC 30220</strain>
    </source>
</reference>
<sequence>MSWCTAADVAELISVARLRSDVDAATRKAADLRFIDVCTGAINAGDVLIQIATEVTAAPGLRLNAALAAQPLITKEGWREGGKFSDHSAVSHLLRRLTADPSFHPDTKINTELLRSVAMIVALEYPAEQWREWIQDCAHAFVSGDLDGAAKLRAVVNESYRNYALWSFLASELTGFLLQAHLTALPQRTIALNTFLELMRKRPRPSPEHEIASASNCVLLSTGMRDFVMSALLARLEDARLSGASAAAAGFVEDCTATFAVAARLVVDVESATNVFRCSSFFLGQLQATAARGEMSDKLNAFVEQLLECLLTTLQLFPEVASCDVQAEELLTCLIHFMISPEEPERENATSLSTELLEFFMDDEAVPLGCGSGDVAHLAGAVLELFLEHNAAQRHASIVTLITILRSTPNICGALADAVAVALRSVSRVYEAAEVVVVDELDTSTQAELLTQLSQLLLRTTDPHAHAMLMDAMTHCFYRSCNEGLCHQLVALLQQLHTAAATAMPSEGCAACVRYTCVYVAGRLVEEVSTQPWCGSLLSSAWVGLAVEQLAVADTFAVFSAASTLCTLLYTTPDCAQYLCVNGAAWERGLSQLCRHAALRGVAVLLTVALKRISGISGTTAAPLPHECHLVVKSCDVVMQFCKLPSLSRHLVLRSVVDFVAAHMRVRLRGGGCANCAQHLAGLLAPLLTEAFSAELLQDEPSCRGFTTSVTLQCFAVGAVCPEVATAVCAALLRALQHAAQHLYSAQTISCICSHLALVLKLQPSLLEEASTHVLHALFRTDVDLVEGRKGVNYTGVAFLLSLFFLRCPQSILHAASATRLEPPNELPALIQRAFGWWLSLAPYMGAIELPYFAAACCRIVDALVGVPAELGASTAPLDWCWQFALPSLHVKKLPPRPLTNACLLQHLSVAWVYLESRYGSTCKPQLLEKDLQSYIAGVDRQYPALCGEPFIGASVSTVLKTTPAETVAAFIDYFSRQSGHTARHTARQLLSGLVS</sequence>
<accession>A0A0N1I500</accession>
<gene>
    <name evidence="1" type="ORF">ABL78_4348</name>
</gene>
<dbReference type="VEuPathDB" id="TriTrypDB:Lsey_0124_0070"/>
<dbReference type="Proteomes" id="UP000038009">
    <property type="component" value="Unassembled WGS sequence"/>
</dbReference>
<keyword evidence="2" id="KW-1185">Reference proteome</keyword>
<protein>
    <recommendedName>
        <fullName evidence="3">Exportin-1/Importin-beta-like domain-containing protein</fullName>
    </recommendedName>
</protein>
<dbReference type="EMBL" id="LJSK01000124">
    <property type="protein sequence ID" value="KPI86573.1"/>
    <property type="molecule type" value="Genomic_DNA"/>
</dbReference>
<comment type="caution">
    <text evidence="1">The sequence shown here is derived from an EMBL/GenBank/DDBJ whole genome shotgun (WGS) entry which is preliminary data.</text>
</comment>
<organism evidence="1 2">
    <name type="scientific">Leptomonas seymouri</name>
    <dbReference type="NCBI Taxonomy" id="5684"/>
    <lineage>
        <taxon>Eukaryota</taxon>
        <taxon>Discoba</taxon>
        <taxon>Euglenozoa</taxon>
        <taxon>Kinetoplastea</taxon>
        <taxon>Metakinetoplastina</taxon>
        <taxon>Trypanosomatida</taxon>
        <taxon>Trypanosomatidae</taxon>
        <taxon>Leishmaniinae</taxon>
        <taxon>Leptomonas</taxon>
    </lineage>
</organism>
<proteinExistence type="predicted"/>
<dbReference type="OMA" id="AWIDIDR"/>
<dbReference type="AlphaFoldDB" id="A0A0N1I500"/>
<dbReference type="OrthoDB" id="244899at2759"/>
<evidence type="ECO:0000313" key="1">
    <source>
        <dbReference type="EMBL" id="KPI86573.1"/>
    </source>
</evidence>
<evidence type="ECO:0008006" key="3">
    <source>
        <dbReference type="Google" id="ProtNLM"/>
    </source>
</evidence>